<dbReference type="Proteomes" id="UP000297853">
    <property type="component" value="Unassembled WGS sequence"/>
</dbReference>
<evidence type="ECO:0000256" key="6">
    <source>
        <dbReference type="ARBA" id="ARBA00023136"/>
    </source>
</evidence>
<accession>A0ABY2JHV0</accession>
<dbReference type="InterPro" id="IPR000390">
    <property type="entry name" value="Small_drug/metabolite_transptr"/>
</dbReference>
<dbReference type="EMBL" id="SOGQ01000003">
    <property type="protein sequence ID" value="TFD06219.1"/>
    <property type="molecule type" value="Genomic_DNA"/>
</dbReference>
<dbReference type="Gene3D" id="1.10.3730.20">
    <property type="match status" value="1"/>
</dbReference>
<dbReference type="PANTHER" id="PTHR30561">
    <property type="entry name" value="SMR FAMILY PROTON-DEPENDENT DRUG EFFLUX TRANSPORTER SUGE"/>
    <property type="match status" value="1"/>
</dbReference>
<protein>
    <submittedName>
        <fullName evidence="9">QacE family quaternary ammonium compound efflux SMR transporter</fullName>
    </submittedName>
</protein>
<name>A0ABY2JHV0_9MICO</name>
<evidence type="ECO:0000256" key="4">
    <source>
        <dbReference type="ARBA" id="ARBA00022692"/>
    </source>
</evidence>
<comment type="subcellular location">
    <subcellularLocation>
        <location evidence="1 7">Cell membrane</location>
        <topology evidence="1 7">Multi-pass membrane protein</topology>
    </subcellularLocation>
</comment>
<keyword evidence="4 7" id="KW-0812">Transmembrane</keyword>
<gene>
    <name evidence="9" type="ORF">E3T28_00135</name>
</gene>
<keyword evidence="2" id="KW-0813">Transport</keyword>
<comment type="similarity">
    <text evidence="7">Belongs to the drug/metabolite transporter (DMT) superfamily. Small multidrug resistance (SMR) (TC 2.A.7.1) family.</text>
</comment>
<dbReference type="RefSeq" id="WP_134426737.1">
    <property type="nucleotide sequence ID" value="NZ_SOGQ01000003.1"/>
</dbReference>
<feature type="transmembrane region" description="Helical" evidence="8">
    <location>
        <begin position="59"/>
        <end position="81"/>
    </location>
</feature>
<proteinExistence type="inferred from homology"/>
<organism evidence="9 10">
    <name type="scientific">Cryobacterium sinapicolor</name>
    <dbReference type="NCBI Taxonomy" id="1259236"/>
    <lineage>
        <taxon>Bacteria</taxon>
        <taxon>Bacillati</taxon>
        <taxon>Actinomycetota</taxon>
        <taxon>Actinomycetes</taxon>
        <taxon>Micrococcales</taxon>
        <taxon>Microbacteriaceae</taxon>
        <taxon>Cryobacterium</taxon>
    </lineage>
</organism>
<dbReference type="PANTHER" id="PTHR30561:SF1">
    <property type="entry name" value="MULTIDRUG TRANSPORTER EMRE"/>
    <property type="match status" value="1"/>
</dbReference>
<evidence type="ECO:0000256" key="1">
    <source>
        <dbReference type="ARBA" id="ARBA00004651"/>
    </source>
</evidence>
<dbReference type="InterPro" id="IPR045324">
    <property type="entry name" value="Small_multidrug_res"/>
</dbReference>
<dbReference type="Pfam" id="PF00893">
    <property type="entry name" value="Multi_Drug_Res"/>
    <property type="match status" value="1"/>
</dbReference>
<evidence type="ECO:0000256" key="8">
    <source>
        <dbReference type="SAM" id="Phobius"/>
    </source>
</evidence>
<evidence type="ECO:0000256" key="7">
    <source>
        <dbReference type="RuleBase" id="RU003942"/>
    </source>
</evidence>
<keyword evidence="10" id="KW-1185">Reference proteome</keyword>
<keyword evidence="6 8" id="KW-0472">Membrane</keyword>
<keyword evidence="3" id="KW-1003">Cell membrane</keyword>
<evidence type="ECO:0000313" key="9">
    <source>
        <dbReference type="EMBL" id="TFD06219.1"/>
    </source>
</evidence>
<reference evidence="9 10" key="1">
    <citation type="submission" date="2019-03" db="EMBL/GenBank/DDBJ databases">
        <title>Genomics of glacier-inhabiting Cryobacterium strains.</title>
        <authorList>
            <person name="Liu Q."/>
            <person name="Xin Y.-H."/>
        </authorList>
    </citation>
    <scope>NUCLEOTIDE SEQUENCE [LARGE SCALE GENOMIC DNA]</scope>
    <source>
        <strain evidence="9 10">TMT1-23-1</strain>
    </source>
</reference>
<dbReference type="SUPFAM" id="SSF103481">
    <property type="entry name" value="Multidrug resistance efflux transporter EmrE"/>
    <property type="match status" value="1"/>
</dbReference>
<dbReference type="InterPro" id="IPR037185">
    <property type="entry name" value="EmrE-like"/>
</dbReference>
<keyword evidence="5 8" id="KW-1133">Transmembrane helix</keyword>
<comment type="caution">
    <text evidence="9">The sequence shown here is derived from an EMBL/GenBank/DDBJ whole genome shotgun (WGS) entry which is preliminary data.</text>
</comment>
<evidence type="ECO:0000256" key="5">
    <source>
        <dbReference type="ARBA" id="ARBA00022989"/>
    </source>
</evidence>
<sequence>MTNPKAWLLLIPAVLVEVTASLALKGALEHPALYVVVVIGYLSGFVLLAAILRTGMALWVAYGIWGASGVVLTAVGSLLIFGEPITTLMAVGIIVIIAGVLCVELGAQAAHKKPATV</sequence>
<feature type="transmembrane region" description="Helical" evidence="8">
    <location>
        <begin position="87"/>
        <end position="107"/>
    </location>
</feature>
<feature type="transmembrane region" description="Helical" evidence="8">
    <location>
        <begin position="33"/>
        <end position="52"/>
    </location>
</feature>
<evidence type="ECO:0000256" key="3">
    <source>
        <dbReference type="ARBA" id="ARBA00022475"/>
    </source>
</evidence>
<evidence type="ECO:0000313" key="10">
    <source>
        <dbReference type="Proteomes" id="UP000297853"/>
    </source>
</evidence>
<evidence type="ECO:0000256" key="2">
    <source>
        <dbReference type="ARBA" id="ARBA00022448"/>
    </source>
</evidence>